<dbReference type="PIRSF" id="PIRSF005384">
    <property type="entry name" value="RpiB_LacA_B"/>
    <property type="match status" value="1"/>
</dbReference>
<reference evidence="3" key="1">
    <citation type="submission" date="2022-11" db="EMBL/GenBank/DDBJ databases">
        <title>Refractory cell wall polysaccharides provide important carbon source for microbial heterotrophs in the hadal ocean.</title>
        <authorList>
            <person name="Zhu X."/>
        </authorList>
    </citation>
    <scope>NUCLEOTIDE SEQUENCE</scope>
    <source>
        <strain evidence="3">MTRN7</strain>
    </source>
</reference>
<dbReference type="InterPro" id="IPR004785">
    <property type="entry name" value="RpiB"/>
</dbReference>
<gene>
    <name evidence="3" type="primary">rpiB</name>
    <name evidence="3" type="ORF">OOZ35_10685</name>
</gene>
<dbReference type="Gene3D" id="3.40.1400.10">
    <property type="entry name" value="Sugar-phosphate isomerase, RpiB/LacA/LacB"/>
    <property type="match status" value="1"/>
</dbReference>
<dbReference type="PANTHER" id="PTHR30345:SF0">
    <property type="entry name" value="DNA DAMAGE-REPAIR_TOLERATION PROTEIN DRT102"/>
    <property type="match status" value="1"/>
</dbReference>
<accession>A0ABT4S218</accession>
<dbReference type="EC" id="5.3.1.6" evidence="3"/>
<dbReference type="NCBIfam" id="TIGR00689">
    <property type="entry name" value="rpiB_lacA_lacB"/>
    <property type="match status" value="1"/>
</dbReference>
<evidence type="ECO:0000313" key="4">
    <source>
        <dbReference type="Proteomes" id="UP001149142"/>
    </source>
</evidence>
<comment type="similarity">
    <text evidence="1">Belongs to the LacAB/RpiB family.</text>
</comment>
<sequence length="144" mass="15778">MKISIGNDHAGTEYKFAIKKHLEDKGITVINYGTDASDSVDYPDFVHPVAKDVTDNAADFGILICGSANGVAITANKHQKVRAGVCWTKEITELTRLHNNANVMCIPARYTALQQAIAMVDTFLDTKFEGGRHQNRVDKIPVCS</sequence>
<evidence type="ECO:0000256" key="2">
    <source>
        <dbReference type="ARBA" id="ARBA00023235"/>
    </source>
</evidence>
<dbReference type="RefSeq" id="WP_270005630.1">
    <property type="nucleotide sequence ID" value="NZ_CAXQEU010000070.1"/>
</dbReference>
<protein>
    <submittedName>
        <fullName evidence="3">Ribose 5-phosphate isomerase B</fullName>
        <ecNumber evidence="3">5.3.1.6</ecNumber>
    </submittedName>
</protein>
<keyword evidence="4" id="KW-1185">Reference proteome</keyword>
<dbReference type="Proteomes" id="UP001149142">
    <property type="component" value="Unassembled WGS sequence"/>
</dbReference>
<evidence type="ECO:0000313" key="3">
    <source>
        <dbReference type="EMBL" id="MDA0177958.1"/>
    </source>
</evidence>
<dbReference type="InterPro" id="IPR003500">
    <property type="entry name" value="RpiB_LacA_LacB"/>
</dbReference>
<proteinExistence type="inferred from homology"/>
<dbReference type="NCBIfam" id="NF004051">
    <property type="entry name" value="PRK05571.1"/>
    <property type="match status" value="1"/>
</dbReference>
<dbReference type="NCBIfam" id="TIGR01120">
    <property type="entry name" value="rpiB"/>
    <property type="match status" value="1"/>
</dbReference>
<dbReference type="GO" id="GO:0004751">
    <property type="term" value="F:ribose-5-phosphate isomerase activity"/>
    <property type="evidence" value="ECO:0007669"/>
    <property type="project" value="UniProtKB-EC"/>
</dbReference>
<dbReference type="EMBL" id="JAPFGC010000002">
    <property type="protein sequence ID" value="MDA0177958.1"/>
    <property type="molecule type" value="Genomic_DNA"/>
</dbReference>
<comment type="caution">
    <text evidence="3">The sequence shown here is derived from an EMBL/GenBank/DDBJ whole genome shotgun (WGS) entry which is preliminary data.</text>
</comment>
<dbReference type="SUPFAM" id="SSF89623">
    <property type="entry name" value="Ribose/Galactose isomerase RpiB/AlsB"/>
    <property type="match status" value="1"/>
</dbReference>
<name>A0ABT4S218_9FLAO</name>
<dbReference type="Pfam" id="PF02502">
    <property type="entry name" value="LacAB_rpiB"/>
    <property type="match status" value="1"/>
</dbReference>
<organism evidence="3 4">
    <name type="scientific">Mesoflavibacter profundi</name>
    <dbReference type="NCBI Taxonomy" id="2708110"/>
    <lineage>
        <taxon>Bacteria</taxon>
        <taxon>Pseudomonadati</taxon>
        <taxon>Bacteroidota</taxon>
        <taxon>Flavobacteriia</taxon>
        <taxon>Flavobacteriales</taxon>
        <taxon>Flavobacteriaceae</taxon>
        <taxon>Mesoflavibacter</taxon>
    </lineage>
</organism>
<dbReference type="InterPro" id="IPR036569">
    <property type="entry name" value="RpiB_LacA_LacB_sf"/>
</dbReference>
<evidence type="ECO:0000256" key="1">
    <source>
        <dbReference type="ARBA" id="ARBA00008754"/>
    </source>
</evidence>
<dbReference type="PANTHER" id="PTHR30345">
    <property type="entry name" value="RIBOSE-5-PHOSPHATE ISOMERASE B"/>
    <property type="match status" value="1"/>
</dbReference>
<keyword evidence="2 3" id="KW-0413">Isomerase</keyword>